<name>A0A1G9EQX0_9EURY</name>
<evidence type="ECO:0000256" key="3">
    <source>
        <dbReference type="ARBA" id="ARBA00022777"/>
    </source>
</evidence>
<feature type="active site" description="Proton acceptor" evidence="4">
    <location>
        <position position="262"/>
    </location>
</feature>
<comment type="similarity">
    <text evidence="4">Belongs to the carbohydrate kinase PfkB family. Ribokinase subfamily.</text>
</comment>
<keyword evidence="4" id="KW-0460">Magnesium</keyword>
<keyword evidence="4" id="KW-0630">Potassium</keyword>
<dbReference type="OrthoDB" id="26949at2157"/>
<feature type="binding site" evidence="4">
    <location>
        <position position="262"/>
    </location>
    <ligand>
        <name>substrate</name>
    </ligand>
</feature>
<dbReference type="InterPro" id="IPR011611">
    <property type="entry name" value="PfkB_dom"/>
</dbReference>
<dbReference type="PANTHER" id="PTHR10584:SF166">
    <property type="entry name" value="RIBOKINASE"/>
    <property type="match status" value="1"/>
</dbReference>
<evidence type="ECO:0000256" key="2">
    <source>
        <dbReference type="ARBA" id="ARBA00022679"/>
    </source>
</evidence>
<evidence type="ECO:0000259" key="5">
    <source>
        <dbReference type="Pfam" id="PF00294"/>
    </source>
</evidence>
<dbReference type="PANTHER" id="PTHR10584">
    <property type="entry name" value="SUGAR KINASE"/>
    <property type="match status" value="1"/>
</dbReference>
<keyword evidence="4" id="KW-0479">Metal-binding</keyword>
<feature type="binding site" evidence="4">
    <location>
        <position position="297"/>
    </location>
    <ligand>
        <name>K(+)</name>
        <dbReference type="ChEBI" id="CHEBI:29103"/>
    </ligand>
</feature>
<dbReference type="GO" id="GO:0005737">
    <property type="term" value="C:cytoplasm"/>
    <property type="evidence" value="ECO:0007669"/>
    <property type="project" value="UniProtKB-SubCell"/>
</dbReference>
<gene>
    <name evidence="4" type="primary">rbsK</name>
    <name evidence="6" type="ORF">SAMN04515672_3938</name>
</gene>
<keyword evidence="7" id="KW-1185">Reference proteome</keyword>
<dbReference type="GO" id="GO:0019303">
    <property type="term" value="P:D-ribose catabolic process"/>
    <property type="evidence" value="ECO:0007669"/>
    <property type="project" value="UniProtKB-UniRule"/>
</dbReference>
<dbReference type="InterPro" id="IPR011877">
    <property type="entry name" value="Ribokinase"/>
</dbReference>
<keyword evidence="4" id="KW-0119">Carbohydrate metabolism</keyword>
<keyword evidence="2 4" id="KW-0808">Transferase</keyword>
<dbReference type="STRING" id="1095776.SAMN04515672_3938"/>
<feature type="binding site" evidence="4">
    <location>
        <position position="295"/>
    </location>
    <ligand>
        <name>K(+)</name>
        <dbReference type="ChEBI" id="CHEBI:29103"/>
    </ligand>
</feature>
<proteinExistence type="inferred from homology"/>
<protein>
    <recommendedName>
        <fullName evidence="4">Ribokinase</fullName>
        <shortName evidence="4">RK</shortName>
        <ecNumber evidence="4">2.7.1.15</ecNumber>
    </recommendedName>
</protein>
<dbReference type="SUPFAM" id="SSF53613">
    <property type="entry name" value="Ribokinase-like"/>
    <property type="match status" value="1"/>
</dbReference>
<comment type="subunit">
    <text evidence="4">Homodimer.</text>
</comment>
<dbReference type="Gene3D" id="3.40.1190.20">
    <property type="match status" value="1"/>
</dbReference>
<comment type="function">
    <text evidence="4">Catalyzes the phosphorylation of ribose at O-5 in a reaction requiring ATP and magnesium. The resulting D-ribose-5-phosphate can then be used either for sythesis of nucleotides, histidine, and tryptophan, or as a component of the pentose phosphate pathway.</text>
</comment>
<feature type="domain" description="Carbohydrate kinase PfkB" evidence="5">
    <location>
        <begin position="38"/>
        <end position="304"/>
    </location>
</feature>
<feature type="binding site" evidence="4">
    <location>
        <begin position="62"/>
        <end position="66"/>
    </location>
    <ligand>
        <name>substrate</name>
    </ligand>
</feature>
<feature type="binding site" evidence="4">
    <location>
        <position position="163"/>
    </location>
    <ligand>
        <name>substrate</name>
    </ligand>
</feature>
<evidence type="ECO:0000256" key="4">
    <source>
        <dbReference type="HAMAP-Rule" id="MF_01987"/>
    </source>
</evidence>
<dbReference type="UniPathway" id="UPA00916">
    <property type="reaction ID" value="UER00889"/>
</dbReference>
<comment type="similarity">
    <text evidence="1">Belongs to the carbohydrate kinase pfkB family.</text>
</comment>
<comment type="cofactor">
    <cofactor evidence="4">
        <name>Mg(2+)</name>
        <dbReference type="ChEBI" id="CHEBI:18420"/>
    </cofactor>
    <text evidence="4">Requires a divalent cation, most likely magnesium in vivo, as an electrophilic catalyst to aid phosphoryl group transfer. It is the chelate of the metal and the nucleotide that is the actual substrate.</text>
</comment>
<feature type="binding site" evidence="4">
    <location>
        <position position="292"/>
    </location>
    <ligand>
        <name>K(+)</name>
        <dbReference type="ChEBI" id="CHEBI:29103"/>
    </ligand>
</feature>
<keyword evidence="4" id="KW-0067">ATP-binding</keyword>
<feature type="binding site" evidence="4">
    <location>
        <begin position="23"/>
        <end position="25"/>
    </location>
    <ligand>
        <name>substrate</name>
    </ligand>
</feature>
<comment type="activity regulation">
    <text evidence="4">Activated by a monovalent cation that binds near, but not in, the active site. The most likely occupant of the site in vivo is potassium. Ion binding induces a conformational change that may alter substrate affinity.</text>
</comment>
<feature type="binding site" evidence="4">
    <location>
        <position position="258"/>
    </location>
    <ligand>
        <name>K(+)</name>
        <dbReference type="ChEBI" id="CHEBI:29103"/>
    </ligand>
</feature>
<dbReference type="GO" id="GO:0046872">
    <property type="term" value="F:metal ion binding"/>
    <property type="evidence" value="ECO:0007669"/>
    <property type="project" value="UniProtKB-KW"/>
</dbReference>
<evidence type="ECO:0000313" key="7">
    <source>
        <dbReference type="Proteomes" id="UP000198882"/>
    </source>
</evidence>
<dbReference type="Pfam" id="PF00294">
    <property type="entry name" value="PfkB"/>
    <property type="match status" value="1"/>
</dbReference>
<comment type="caution">
    <text evidence="4">Lacks conserved residue(s) required for the propagation of feature annotation.</text>
</comment>
<dbReference type="HAMAP" id="MF_01987">
    <property type="entry name" value="Ribokinase"/>
    <property type="match status" value="1"/>
</dbReference>
<dbReference type="Proteomes" id="UP000198882">
    <property type="component" value="Unassembled WGS sequence"/>
</dbReference>
<comment type="subcellular location">
    <subcellularLocation>
        <location evidence="4">Cytoplasm</location>
    </subcellularLocation>
</comment>
<dbReference type="GO" id="GO:0005524">
    <property type="term" value="F:ATP binding"/>
    <property type="evidence" value="ECO:0007669"/>
    <property type="project" value="UniProtKB-UniRule"/>
</dbReference>
<feature type="binding site" evidence="4">
    <location>
        <position position="256"/>
    </location>
    <ligand>
        <name>K(+)</name>
        <dbReference type="ChEBI" id="CHEBI:29103"/>
    </ligand>
</feature>
<feature type="binding site" evidence="4">
    <location>
        <begin position="261"/>
        <end position="262"/>
    </location>
    <ligand>
        <name>ATP</name>
        <dbReference type="ChEBI" id="CHEBI:30616"/>
    </ligand>
</feature>
<dbReference type="EMBL" id="FNFE01000007">
    <property type="protein sequence ID" value="SDK78441.1"/>
    <property type="molecule type" value="Genomic_DNA"/>
</dbReference>
<reference evidence="7" key="1">
    <citation type="submission" date="2016-10" db="EMBL/GenBank/DDBJ databases">
        <authorList>
            <person name="Varghese N."/>
            <person name="Submissions S."/>
        </authorList>
    </citation>
    <scope>NUCLEOTIDE SEQUENCE [LARGE SCALE GENOMIC DNA]</scope>
    <source>
        <strain evidence="7">B4,CECT 8067,JCM 17497</strain>
    </source>
</reference>
<sequence length="319" mass="33447">MTDVVSLGSANVDRTRYLPADRIRDLETRYDWFPAAGETVRIDCSPDLPTLEAERYENVVGGKGANQAVAAARAGAEAAFFGCVGADEAEFGVLETLADRGVDVDHVAIVADRETGKAYVFVDDAGESWIAIVGGANDAVDGAYVDRHVERIRTADAVLLQNEIPVTAADRLLERLEDEPTRPTVVFNPAPAEGAGPLCSRSAVDIVVVNETEHAALEEELAAFDGTMVRTQGADDVVATGAVEYQVTPPVVEPVDTTGAGDAFCGYLAALVGAGAGLERALEAATVAGSLATEAEGVQHAIPDRETVEKVLERRPGDG</sequence>
<organism evidence="6 7">
    <name type="scientific">Natronorubrum texcoconense</name>
    <dbReference type="NCBI Taxonomy" id="1095776"/>
    <lineage>
        <taxon>Archaea</taxon>
        <taxon>Methanobacteriati</taxon>
        <taxon>Methanobacteriota</taxon>
        <taxon>Stenosarchaea group</taxon>
        <taxon>Halobacteria</taxon>
        <taxon>Halobacteriales</taxon>
        <taxon>Natrialbaceae</taxon>
        <taxon>Natronorubrum</taxon>
    </lineage>
</organism>
<keyword evidence="4" id="KW-0963">Cytoplasm</keyword>
<comment type="pathway">
    <text evidence="4">Carbohydrate metabolism; D-ribose degradation; D-ribose 5-phosphate from beta-D-ribopyranose: step 2/2.</text>
</comment>
<dbReference type="GO" id="GO:0004747">
    <property type="term" value="F:ribokinase activity"/>
    <property type="evidence" value="ECO:0007669"/>
    <property type="project" value="UniProtKB-UniRule"/>
</dbReference>
<dbReference type="RefSeq" id="WP_090310872.1">
    <property type="nucleotide sequence ID" value="NZ_FNFE01000007.1"/>
</dbReference>
<evidence type="ECO:0000256" key="1">
    <source>
        <dbReference type="ARBA" id="ARBA00005380"/>
    </source>
</evidence>
<comment type="catalytic activity">
    <reaction evidence="4">
        <text>D-ribose + ATP = D-ribose 5-phosphate + ADP + H(+)</text>
        <dbReference type="Rhea" id="RHEA:13697"/>
        <dbReference type="ChEBI" id="CHEBI:15378"/>
        <dbReference type="ChEBI" id="CHEBI:30616"/>
        <dbReference type="ChEBI" id="CHEBI:47013"/>
        <dbReference type="ChEBI" id="CHEBI:78346"/>
        <dbReference type="ChEBI" id="CHEBI:456216"/>
        <dbReference type="EC" id="2.7.1.15"/>
    </reaction>
</comment>
<feature type="binding site" evidence="4">
    <location>
        <position position="210"/>
    </location>
    <ligand>
        <name>ATP</name>
        <dbReference type="ChEBI" id="CHEBI:30616"/>
    </ligand>
</feature>
<keyword evidence="3 4" id="KW-0418">Kinase</keyword>
<accession>A0A1G9EQX0</accession>
<dbReference type="InterPro" id="IPR029056">
    <property type="entry name" value="Ribokinase-like"/>
</dbReference>
<keyword evidence="4" id="KW-0547">Nucleotide-binding</keyword>
<dbReference type="EC" id="2.7.1.15" evidence="4"/>
<evidence type="ECO:0000313" key="6">
    <source>
        <dbReference type="EMBL" id="SDK78441.1"/>
    </source>
</evidence>
<dbReference type="AlphaFoldDB" id="A0A1G9EQX0"/>